<comment type="caution">
    <text evidence="2">The sequence shown here is derived from an EMBL/GenBank/DDBJ whole genome shotgun (WGS) entry which is preliminary data.</text>
</comment>
<name>A0ABS0LPE8_9LACT</name>
<dbReference type="RefSeq" id="WP_197113500.1">
    <property type="nucleotide sequence ID" value="NZ_JACBXQ010000001.1"/>
</dbReference>
<reference evidence="2 3" key="1">
    <citation type="submission" date="2020-07" db="EMBL/GenBank/DDBJ databases">
        <title>Facklamia lactis sp. nov., isolated from raw milk.</title>
        <authorList>
            <person name="Doll E.V."/>
            <person name="Huptas C."/>
            <person name="Staib L."/>
            <person name="Wenning M."/>
            <person name="Scherer S."/>
        </authorList>
    </citation>
    <scope>NUCLEOTIDE SEQUENCE [LARGE SCALE GENOMIC DNA]</scope>
    <source>
        <strain evidence="2 3">DSM 111018</strain>
    </source>
</reference>
<evidence type="ECO:0000313" key="3">
    <source>
        <dbReference type="Proteomes" id="UP000721415"/>
    </source>
</evidence>
<accession>A0ABS0LPE8</accession>
<evidence type="ECO:0000313" key="2">
    <source>
        <dbReference type="EMBL" id="MBG9985380.1"/>
    </source>
</evidence>
<organism evidence="2 3">
    <name type="scientific">Facklamia lactis</name>
    <dbReference type="NCBI Taxonomy" id="2749967"/>
    <lineage>
        <taxon>Bacteria</taxon>
        <taxon>Bacillati</taxon>
        <taxon>Bacillota</taxon>
        <taxon>Bacilli</taxon>
        <taxon>Lactobacillales</taxon>
        <taxon>Aerococcaceae</taxon>
        <taxon>Facklamia</taxon>
    </lineage>
</organism>
<feature type="transmembrane region" description="Helical" evidence="1">
    <location>
        <begin position="7"/>
        <end position="29"/>
    </location>
</feature>
<feature type="transmembrane region" description="Helical" evidence="1">
    <location>
        <begin position="281"/>
        <end position="298"/>
    </location>
</feature>
<protein>
    <submittedName>
        <fullName evidence="2">Uncharacterized protein</fullName>
    </submittedName>
</protein>
<feature type="transmembrane region" description="Helical" evidence="1">
    <location>
        <begin position="367"/>
        <end position="383"/>
    </location>
</feature>
<dbReference type="EMBL" id="JACBXQ010000001">
    <property type="protein sequence ID" value="MBG9985380.1"/>
    <property type="molecule type" value="Genomic_DNA"/>
</dbReference>
<feature type="transmembrane region" description="Helical" evidence="1">
    <location>
        <begin position="178"/>
        <end position="208"/>
    </location>
</feature>
<feature type="transmembrane region" description="Helical" evidence="1">
    <location>
        <begin position="334"/>
        <end position="355"/>
    </location>
</feature>
<dbReference type="Proteomes" id="UP000721415">
    <property type="component" value="Unassembled WGS sequence"/>
</dbReference>
<feature type="transmembrane region" description="Helical" evidence="1">
    <location>
        <begin position="220"/>
        <end position="239"/>
    </location>
</feature>
<keyword evidence="1" id="KW-0472">Membrane</keyword>
<keyword evidence="1" id="KW-1133">Transmembrane helix</keyword>
<keyword evidence="1" id="KW-0812">Transmembrane</keyword>
<feature type="transmembrane region" description="Helical" evidence="1">
    <location>
        <begin position="304"/>
        <end position="327"/>
    </location>
</feature>
<sequence>MSKKSLQYLLVITCVLLFTLILLTLFYFLSKVQGNNGITFKVFGGGDDGLFYWEQAQNVARNREWIRTSIYPLLIGNIIKVPIFNDPFFIRIFNYFAFFLLVVYVIKLMNYLIKLTDNESLQKKSIDIKLFMIVALMCYGSLQMNLHISILRDVWMYFLYVASLYFSMRVYRNKRISINYLLCLILSLWLLGEFRAYLLLSFIVAILVYSVGKYFKAKNYLVFFLFIMFVVGGIYYTQFIDFPVPIINMTLRDGLNYRLSYLEPGAAGGSQMNIDLAQSNYFLFLINYLYSYASNFFGPLPWQISGISTLIIFFTETIPMVLILIYIYKNRGYLSVSAGYILVHSFTWILFIALSNDNIGTGTRLRPISWILILLVFSLLWNTNKRKKVGKKFENIIRQATFR</sequence>
<proteinExistence type="predicted"/>
<feature type="transmembrane region" description="Helical" evidence="1">
    <location>
        <begin position="88"/>
        <end position="109"/>
    </location>
</feature>
<feature type="transmembrane region" description="Helical" evidence="1">
    <location>
        <begin position="154"/>
        <end position="171"/>
    </location>
</feature>
<evidence type="ECO:0000256" key="1">
    <source>
        <dbReference type="SAM" id="Phobius"/>
    </source>
</evidence>
<keyword evidence="3" id="KW-1185">Reference proteome</keyword>
<feature type="transmembrane region" description="Helical" evidence="1">
    <location>
        <begin position="130"/>
        <end position="148"/>
    </location>
</feature>
<gene>
    <name evidence="2" type="ORF">HZY91_00560</name>
</gene>